<dbReference type="RefSeq" id="WP_184992064.1">
    <property type="nucleotide sequence ID" value="NZ_BOMK01000001.1"/>
</dbReference>
<reference evidence="2 3" key="1">
    <citation type="submission" date="2020-08" db="EMBL/GenBank/DDBJ databases">
        <title>Sequencing the genomes of 1000 actinobacteria strains.</title>
        <authorList>
            <person name="Klenk H.-P."/>
        </authorList>
    </citation>
    <scope>NUCLEOTIDE SEQUENCE [LARGE SCALE GENOMIC DNA]</scope>
    <source>
        <strain evidence="2 3">DSM 43149</strain>
    </source>
</reference>
<dbReference type="GO" id="GO:0043531">
    <property type="term" value="F:ADP binding"/>
    <property type="evidence" value="ECO:0007669"/>
    <property type="project" value="InterPro"/>
</dbReference>
<dbReference type="EMBL" id="JACHNH010000001">
    <property type="protein sequence ID" value="MBB4761577.1"/>
    <property type="molecule type" value="Genomic_DNA"/>
</dbReference>
<dbReference type="SUPFAM" id="SSF48452">
    <property type="entry name" value="TPR-like"/>
    <property type="match status" value="2"/>
</dbReference>
<dbReference type="Gene3D" id="3.40.50.300">
    <property type="entry name" value="P-loop containing nucleotide triphosphate hydrolases"/>
    <property type="match status" value="2"/>
</dbReference>
<accession>A0A7W7HVJ4</accession>
<evidence type="ECO:0000259" key="1">
    <source>
        <dbReference type="Pfam" id="PF00931"/>
    </source>
</evidence>
<dbReference type="SUPFAM" id="SSF52540">
    <property type="entry name" value="P-loop containing nucleoside triphosphate hydrolases"/>
    <property type="match status" value="2"/>
</dbReference>
<gene>
    <name evidence="2" type="ORF">BJ971_002133</name>
</gene>
<dbReference type="Pfam" id="PF13424">
    <property type="entry name" value="TPR_12"/>
    <property type="match status" value="2"/>
</dbReference>
<dbReference type="PANTHER" id="PTHR46082">
    <property type="entry name" value="ATP/GTP-BINDING PROTEIN-RELATED"/>
    <property type="match status" value="1"/>
</dbReference>
<dbReference type="Proteomes" id="UP000578112">
    <property type="component" value="Unassembled WGS sequence"/>
</dbReference>
<comment type="caution">
    <text evidence="2">The sequence shown here is derived from an EMBL/GenBank/DDBJ whole genome shotgun (WGS) entry which is preliminary data.</text>
</comment>
<dbReference type="NCBIfam" id="NF040586">
    <property type="entry name" value="FxSxx_TPR"/>
    <property type="match status" value="1"/>
</dbReference>
<evidence type="ECO:0000313" key="2">
    <source>
        <dbReference type="EMBL" id="MBB4761577.1"/>
    </source>
</evidence>
<dbReference type="Pfam" id="PF13374">
    <property type="entry name" value="TPR_10"/>
    <property type="match status" value="1"/>
</dbReference>
<dbReference type="InterPro" id="IPR027417">
    <property type="entry name" value="P-loop_NTPase"/>
</dbReference>
<sequence length="1318" mass="146240">MTVGQTGKVVTFYSFKGGTGRTMALANVAWILASNGKRVLTVDWDLESPGLHRYYTPFVGRREIRTNRGVIGLIQDFQTSRMKQFGDGEEPDVRRLADLRDRVIHLDWSAFPEGGLLDLLPAGKLSKDYAKQIHSVDWDDFYERQGGEFFFEALRATMKEQYDYVLIDSRTGYSDVADICTIELPDMLLDCFTLNEQGIDGAATVAQFVLAEKPGMRILPVPMRLDPGEKIKSDAGRLIAQQRFGDLPAFDSRADRDRYWSRVHVPYQAFYAYEEVLATFADSPQTPGTLLAAYEVLTEELTEGAVQKMPAIDSALRRAVNGQFERRAVVAEMDIALKYAQEDSVWSEWLGHVLSAAGVRVVDTVADPRADTSGCRDLLIMSGWAANDPSLQLKPLGAPLSALAVYVTDIPAVQRVSTNHSIFLVGLSESAAVEAVLRLVGRLEVGPAAQVRAGAPRFPGDEPLISNLVGRNARFTGRQEELRTLRRQLGNSGAIVLSVAKPVTLHGMGGIGKTQIALEYAHRFRTAYDVIWWVTAEPVAFVDAQLTDLGRRLGLQLGTVAPENARKVLDALNRGEPHKRWLLIFDNADEPSRIDGFLPTGPGHVLVTSRNPQWGNRAQTVPIDVFARRESVEHFVSRTPTMTSVDANRLADLLGDLPIAVAAAAAFLAETDFKVSSFVQDVEERGPHTIPLPAPEGVERTPNQQVQAQSVQVIWDFSLNRLRERSVAAYRLLQLCSVMDTGVALELIYGEEMAQALMPFDPSLTERLLRGRMVQEINRLALARVEPRTDEPRGEASSGRMSVHRLVQHAVRSRMTEEEETQARHQVHLVLARSRPGGEVEDPETWDRFRVLWPHLERSDAVTSEAPAVRQLLIDRVRYLWVAGDFQRGLDRARQTEEVWTSRLTEMESDKEVSEDVRQTLRGQLLHLRFNMANLLRSLGQFDASRKLDEQVLVEQQKLLGEDHPLTLITAGSVAGDLRGLGHYREALERDKKTYASWQDVIGERHARTLAALNNLATSYRLIGDYREALKLDEQAYQGRADLLGPRHPHTLQSLGHVGRDLREAGEYEKSATLLLTVSDSYIEVSPDGRETLNAEVNLAISLRSLGQLAEAGRLFDHAYSRLSDEFPYAPDTLACRLSRSITQLGLGTDLAAPELHAVYDTYRNHLGPKHPHTLVALNNMAMARLDSGDPQAARDLAAEASLDFASVVGSDHPYTLAAETNLGVSTAECGAIDQGLEILNRAAERLVRTLGHIHPDTLCCLANIALVEVRAKRADSAVLQNVRKRLADRLGGSEDHPLVSAIGQGRLQRRVIDPLPY</sequence>
<dbReference type="InterPro" id="IPR053137">
    <property type="entry name" value="NLR-like"/>
</dbReference>
<protein>
    <submittedName>
        <fullName evidence="2">Tetratricopeptide (TPR) repeat protein</fullName>
    </submittedName>
</protein>
<evidence type="ECO:0000313" key="3">
    <source>
        <dbReference type="Proteomes" id="UP000578112"/>
    </source>
</evidence>
<dbReference type="PANTHER" id="PTHR46082:SF6">
    <property type="entry name" value="AAA+ ATPASE DOMAIN-CONTAINING PROTEIN-RELATED"/>
    <property type="match status" value="1"/>
</dbReference>
<dbReference type="NCBIfam" id="NF047398">
    <property type="entry name" value="AAA_KGGVGR"/>
    <property type="match status" value="1"/>
</dbReference>
<dbReference type="Pfam" id="PF00931">
    <property type="entry name" value="NB-ARC"/>
    <property type="match status" value="1"/>
</dbReference>
<dbReference type="Gene3D" id="1.25.40.10">
    <property type="entry name" value="Tetratricopeptide repeat domain"/>
    <property type="match status" value="2"/>
</dbReference>
<feature type="domain" description="NB-ARC" evidence="1">
    <location>
        <begin position="503"/>
        <end position="618"/>
    </location>
</feature>
<name>A0A7W7HVJ4_9ACTN</name>
<organism evidence="2 3">
    <name type="scientific">Actinoplanes digitatis</name>
    <dbReference type="NCBI Taxonomy" id="1868"/>
    <lineage>
        <taxon>Bacteria</taxon>
        <taxon>Bacillati</taxon>
        <taxon>Actinomycetota</taxon>
        <taxon>Actinomycetes</taxon>
        <taxon>Micromonosporales</taxon>
        <taxon>Micromonosporaceae</taxon>
        <taxon>Actinoplanes</taxon>
    </lineage>
</organism>
<dbReference type="InterPro" id="IPR011990">
    <property type="entry name" value="TPR-like_helical_dom_sf"/>
</dbReference>
<dbReference type="InterPro" id="IPR002182">
    <property type="entry name" value="NB-ARC"/>
</dbReference>
<proteinExistence type="predicted"/>
<keyword evidence="3" id="KW-1185">Reference proteome</keyword>